<dbReference type="PANTHER" id="PTHR22808">
    <property type="entry name" value="NCL1 YEAST -RELATED NOL1/NOP2/FMU SUN DOMAIN-CONTAINING"/>
    <property type="match status" value="1"/>
</dbReference>
<keyword evidence="5 10" id="KW-0808">Transferase</keyword>
<evidence type="ECO:0000256" key="3">
    <source>
        <dbReference type="ARBA" id="ARBA00022555"/>
    </source>
</evidence>
<keyword evidence="9" id="KW-0539">Nucleus</keyword>
<feature type="binding site" evidence="10">
    <location>
        <begin position="218"/>
        <end position="224"/>
    </location>
    <ligand>
        <name>S-adenosyl-L-methionine</name>
        <dbReference type="ChEBI" id="CHEBI:59789"/>
    </ligand>
</feature>
<keyword evidence="14" id="KW-1185">Reference proteome</keyword>
<evidence type="ECO:0000256" key="8">
    <source>
        <dbReference type="ARBA" id="ARBA00022884"/>
    </source>
</evidence>
<dbReference type="InterPro" id="IPR023267">
    <property type="entry name" value="RCMT"/>
</dbReference>
<dbReference type="GO" id="GO:0005634">
    <property type="term" value="C:nucleus"/>
    <property type="evidence" value="ECO:0007669"/>
    <property type="project" value="UniProtKB-SubCell"/>
</dbReference>
<dbReference type="InterPro" id="IPR001678">
    <property type="entry name" value="MeTrfase_RsmB-F_NOP2_dom"/>
</dbReference>
<feature type="region of interest" description="Disordered" evidence="11">
    <location>
        <begin position="42"/>
        <end position="76"/>
    </location>
</feature>
<reference evidence="13" key="2">
    <citation type="submission" date="2020-10" db="EMBL/GenBank/DDBJ databases">
        <authorList>
            <person name="Scholz U."/>
            <person name="Mascher M."/>
            <person name="Fiebig A."/>
        </authorList>
    </citation>
    <scope>NUCLEOTIDE SEQUENCE [LARGE SCALE GENOMIC DNA]</scope>
    <source>
        <strain evidence="13">cv. Morex</strain>
    </source>
</reference>
<name>A0A8I6XCA5_HORVV</name>
<organism evidence="13 14">
    <name type="scientific">Hordeum vulgare subsp. vulgare</name>
    <name type="common">Domesticated barley</name>
    <dbReference type="NCBI Taxonomy" id="112509"/>
    <lineage>
        <taxon>Eukaryota</taxon>
        <taxon>Viridiplantae</taxon>
        <taxon>Streptophyta</taxon>
        <taxon>Embryophyta</taxon>
        <taxon>Tracheophyta</taxon>
        <taxon>Spermatophyta</taxon>
        <taxon>Magnoliopsida</taxon>
        <taxon>Liliopsida</taxon>
        <taxon>Poales</taxon>
        <taxon>Poaceae</taxon>
        <taxon>BOP clade</taxon>
        <taxon>Pooideae</taxon>
        <taxon>Triticodae</taxon>
        <taxon>Triticeae</taxon>
        <taxon>Hordeinae</taxon>
        <taxon>Hordeum</taxon>
    </lineage>
</organism>
<dbReference type="PANTHER" id="PTHR22808:SF14">
    <property type="entry name" value="OS08G0484400 PROTEIN"/>
    <property type="match status" value="1"/>
</dbReference>
<dbReference type="GO" id="GO:0030488">
    <property type="term" value="P:tRNA methylation"/>
    <property type="evidence" value="ECO:0007669"/>
    <property type="project" value="UniProtKB-ARBA"/>
</dbReference>
<evidence type="ECO:0000256" key="9">
    <source>
        <dbReference type="ARBA" id="ARBA00023242"/>
    </source>
</evidence>
<proteinExistence type="inferred from homology"/>
<keyword evidence="3" id="KW-0820">tRNA-binding</keyword>
<feature type="binding site" evidence="10">
    <location>
        <position position="250"/>
    </location>
    <ligand>
        <name>S-adenosyl-L-methionine</name>
        <dbReference type="ChEBI" id="CHEBI:59789"/>
    </ligand>
</feature>
<dbReference type="EnsemblPlants" id="HORVU.MOREX.r3.4HG0339590.1">
    <property type="protein sequence ID" value="HORVU.MOREX.r3.4HG0339590.1"/>
    <property type="gene ID" value="HORVU.MOREX.r3.4HG0339590"/>
</dbReference>
<comment type="caution">
    <text evidence="10">Lacks conserved residue(s) required for the propagation of feature annotation.</text>
</comment>
<keyword evidence="7" id="KW-0819">tRNA processing</keyword>
<keyword evidence="8 10" id="KW-0694">RNA-binding</keyword>
<comment type="subcellular location">
    <subcellularLocation>
        <location evidence="1">Nucleus</location>
    </subcellularLocation>
</comment>
<evidence type="ECO:0000256" key="7">
    <source>
        <dbReference type="ARBA" id="ARBA00022694"/>
    </source>
</evidence>
<dbReference type="GeneID" id="123447663"/>
<dbReference type="Pfam" id="PF25378">
    <property type="entry name" value="PUA_NSUN2"/>
    <property type="match status" value="1"/>
</dbReference>
<feature type="compositionally biased region" description="Low complexity" evidence="11">
    <location>
        <begin position="56"/>
        <end position="72"/>
    </location>
</feature>
<evidence type="ECO:0000256" key="1">
    <source>
        <dbReference type="ARBA" id="ARBA00004123"/>
    </source>
</evidence>
<dbReference type="PRINTS" id="PR02008">
    <property type="entry name" value="RCMTFAMILY"/>
</dbReference>
<dbReference type="GO" id="GO:0008168">
    <property type="term" value="F:methyltransferase activity"/>
    <property type="evidence" value="ECO:0000318"/>
    <property type="project" value="GO_Central"/>
</dbReference>
<dbReference type="Pfam" id="PF01189">
    <property type="entry name" value="Methyltr_RsmB-F"/>
    <property type="match status" value="1"/>
</dbReference>
<evidence type="ECO:0000256" key="6">
    <source>
        <dbReference type="ARBA" id="ARBA00022691"/>
    </source>
</evidence>
<evidence type="ECO:0000256" key="10">
    <source>
        <dbReference type="PROSITE-ProRule" id="PRU01023"/>
    </source>
</evidence>
<evidence type="ECO:0000256" key="2">
    <source>
        <dbReference type="ARBA" id="ARBA00007494"/>
    </source>
</evidence>
<dbReference type="SUPFAM" id="SSF53335">
    <property type="entry name" value="S-adenosyl-L-methionine-dependent methyltransferases"/>
    <property type="match status" value="1"/>
</dbReference>
<evidence type="ECO:0000256" key="4">
    <source>
        <dbReference type="ARBA" id="ARBA00022603"/>
    </source>
</evidence>
<dbReference type="InterPro" id="IPR018314">
    <property type="entry name" value="RsmB/NOL1/NOP2-like_CS"/>
</dbReference>
<keyword evidence="6 10" id="KW-0949">S-adenosyl-L-methionine</keyword>
<dbReference type="InterPro" id="IPR049560">
    <property type="entry name" value="MeTrfase_RsmB-F_NOP2_cat"/>
</dbReference>
<dbReference type="Gene3D" id="3.40.50.150">
    <property type="entry name" value="Vaccinia Virus protein VP39"/>
    <property type="match status" value="1"/>
</dbReference>
<dbReference type="InterPro" id="IPR057285">
    <property type="entry name" value="Pre-PUA_NSUN2"/>
</dbReference>
<dbReference type="AlphaFoldDB" id="A0A8I6XCA5"/>
<evidence type="ECO:0000313" key="14">
    <source>
        <dbReference type="Proteomes" id="UP000011116"/>
    </source>
</evidence>
<evidence type="ECO:0000256" key="11">
    <source>
        <dbReference type="SAM" id="MobiDB-lite"/>
    </source>
</evidence>
<dbReference type="InterPro" id="IPR023270">
    <property type="entry name" value="RCMT_NCL1"/>
</dbReference>
<evidence type="ECO:0000259" key="12">
    <source>
        <dbReference type="PROSITE" id="PS51686"/>
    </source>
</evidence>
<dbReference type="GO" id="GO:0016428">
    <property type="term" value="F:tRNA (cytidine-5-)-methyltransferase activity"/>
    <property type="evidence" value="ECO:0007669"/>
    <property type="project" value="InterPro"/>
</dbReference>
<dbReference type="GO" id="GO:0001510">
    <property type="term" value="P:RNA methylation"/>
    <property type="evidence" value="ECO:0000318"/>
    <property type="project" value="GO_Central"/>
</dbReference>
<evidence type="ECO:0000313" key="13">
    <source>
        <dbReference type="EnsemblPlants" id="HORVU.MOREX.r3.4HG0339590.1"/>
    </source>
</evidence>
<protein>
    <recommendedName>
        <fullName evidence="12">SAM-dependent MTase RsmB/NOP-type domain-containing protein</fullName>
    </recommendedName>
</protein>
<dbReference type="PRINTS" id="PR02011">
    <property type="entry name" value="RCMTNCL1"/>
</dbReference>
<comment type="similarity">
    <text evidence="2 10">Belongs to the class I-like SAM-binding methyltransferase superfamily. RsmB/NOP family.</text>
</comment>
<dbReference type="PROSITE" id="PS01153">
    <property type="entry name" value="NOL1_NOP2_SUN"/>
    <property type="match status" value="1"/>
</dbReference>
<dbReference type="KEGG" id="hvg:123447663"/>
<dbReference type="PROSITE" id="PS51686">
    <property type="entry name" value="SAM_MT_RSMB_NOP"/>
    <property type="match status" value="1"/>
</dbReference>
<dbReference type="Pfam" id="PF25376">
    <property type="entry name" value="Pre-PUA_NSUN2"/>
    <property type="match status" value="1"/>
</dbReference>
<dbReference type="OrthoDB" id="6093671at2759"/>
<reference evidence="14" key="1">
    <citation type="journal article" date="2012" name="Nature">
        <title>A physical, genetic and functional sequence assembly of the barley genome.</title>
        <authorList>
            <consortium name="The International Barley Genome Sequencing Consortium"/>
            <person name="Mayer K.F."/>
            <person name="Waugh R."/>
            <person name="Brown J.W."/>
            <person name="Schulman A."/>
            <person name="Langridge P."/>
            <person name="Platzer M."/>
            <person name="Fincher G.B."/>
            <person name="Muehlbauer G.J."/>
            <person name="Sato K."/>
            <person name="Close T.J."/>
            <person name="Wise R.P."/>
            <person name="Stein N."/>
        </authorList>
    </citation>
    <scope>NUCLEOTIDE SEQUENCE [LARGE SCALE GENOMIC DNA]</scope>
    <source>
        <strain evidence="14">cv. Morex</strain>
    </source>
</reference>
<evidence type="ECO:0000256" key="5">
    <source>
        <dbReference type="ARBA" id="ARBA00022679"/>
    </source>
</evidence>
<sequence>MIALRTPISLLHLAAAGGQGNRCIGGHRRRGYAQRRHLSVAPESLWTRGPRPPRSPAAAAAAAARSESSTSSLPPPLENAAFEEYYKKQRVVQEEEWDAFMSVLRKPLPATFRVNASCRFLKDICSKLENDFRRSLENEVSDECEEYALSPLPWYPGNLAWHLNLSRKQLRKNPAFESFHEFLKHESEVGNITRQEAVSMVPPLFLNVQAGHHILDMCAAPGSKTFQLLEMIHQSKEPGIFPTALVIANDLKVQRCDVLIHNTKRMCTANLIVTNHEAQSFPSCSLAKDDSEAYKDHCKPRRLEFDRVLCDVPCSGDGTLRKSHDLWRKWSSSMGNEFHLLQVNIAMRGIALLKVGGRMVYSTCSMNPVENEAVVAELLRRSGSSVELLDVSNELQELVRRPGLSTWKVNDRGSWFQTHEDVPDSRKNVILPSMFPSSTSIHEGHTVYTDFDINSEYNVPFSRNFNIEDTNNVNCDTCGISSSNSDQSLGSKFPLHRCMRIVPHDQDGGAFFIAVIHKLSPLNENQVIKVRKTENLLSKNRTMKLQEQCQHIIVSEVLDDKKLLDEQTKLSVANQTSKDGNLIEVKMASDDVEYSQTESGDRSHRMDKLDYQHKWKGIDPVLFFKDEAVIKNIVSFFGIEESFSLEGHLVTRSTDNARRIYYVSKSVRDILELNVRAGEQIKIASVGVKMFERHRSKDGCSCAYRLSYEGLSLLFPYMRKRILHASQVDFQHLLQYRTINFARFADARFGEEAASMMPGCCVVVLREGYQVVDSIAKDPSPIAIVCWRGKATMNVLVSPPDRKELLEYRFGIKAFEVEDEKSNKNIDALAEGGL</sequence>
<accession>A0A8I6XCA5</accession>
<keyword evidence="4 10" id="KW-0489">Methyltransferase</keyword>
<dbReference type="GO" id="GO:0000049">
    <property type="term" value="F:tRNA binding"/>
    <property type="evidence" value="ECO:0007669"/>
    <property type="project" value="UniProtKB-KW"/>
</dbReference>
<dbReference type="InterPro" id="IPR029063">
    <property type="entry name" value="SAM-dependent_MTases_sf"/>
</dbReference>
<feature type="binding site" evidence="10">
    <location>
        <position position="311"/>
    </location>
    <ligand>
        <name>S-adenosyl-L-methionine</name>
        <dbReference type="ChEBI" id="CHEBI:59789"/>
    </ligand>
</feature>
<feature type="domain" description="SAM-dependent MTase RsmB/NOP-type" evidence="12">
    <location>
        <begin position="100"/>
        <end position="519"/>
    </location>
</feature>
<dbReference type="RefSeq" id="XP_044980217.1">
    <property type="nucleotide sequence ID" value="XM_045124282.1"/>
</dbReference>
<dbReference type="Proteomes" id="UP000011116">
    <property type="component" value="Chromosome 4H"/>
</dbReference>
<dbReference type="FunFam" id="3.40.50.150:FF:000153">
    <property type="entry name" value="S-adenosyl-L-methionine-dependent methyltransferase superfamily protein"/>
    <property type="match status" value="1"/>
</dbReference>
<dbReference type="InterPro" id="IPR057286">
    <property type="entry name" value="PUA_NSUN2"/>
</dbReference>
<dbReference type="Gramene" id="HORVU.MOREX.r2.4HG0283290.1">
    <property type="protein sequence ID" value="HORVU.MOREX.r2.4HG0283290.1"/>
    <property type="gene ID" value="HORVU.MOREX.r2.4HG0283290"/>
</dbReference>
<reference evidence="13" key="3">
    <citation type="submission" date="2022-01" db="UniProtKB">
        <authorList>
            <consortium name="EnsemblPlants"/>
        </authorList>
    </citation>
    <scope>IDENTIFICATION</scope>
    <source>
        <strain evidence="13">subsp. vulgare</strain>
    </source>
</reference>
<feature type="active site" description="Nucleophile" evidence="10">
    <location>
        <position position="364"/>
    </location>
</feature>
<gene>
    <name evidence="13" type="primary">LOC123447663</name>
</gene>
<dbReference type="Gramene" id="HORVU.MOREX.r3.4HG0339590.1">
    <property type="protein sequence ID" value="HORVU.MOREX.r3.4HG0339590.1"/>
    <property type="gene ID" value="HORVU.MOREX.r3.4HG0339590"/>
</dbReference>